<proteinExistence type="predicted"/>
<dbReference type="AlphaFoldDB" id="A0A1I7WRX8"/>
<evidence type="ECO:0000313" key="2">
    <source>
        <dbReference type="WBParaSite" id="Hba_07937"/>
    </source>
</evidence>
<keyword evidence="1" id="KW-1185">Reference proteome</keyword>
<sequence length="124" mass="14901">MAYNQYQVCDTILRISLHGQNIYIHSKYFVHSTIGKMFFHSDYQFNHQLYFLAILPCPTFDISSSSCLYFFSSYNSTSFTYAFCGCSSFNVYTYCIWSSSHFVWNIAKGYHHHHHHHHHRRFWC</sequence>
<dbReference type="Proteomes" id="UP000095283">
    <property type="component" value="Unplaced"/>
</dbReference>
<reference evidence="2" key="1">
    <citation type="submission" date="2016-11" db="UniProtKB">
        <authorList>
            <consortium name="WormBaseParasite"/>
        </authorList>
    </citation>
    <scope>IDENTIFICATION</scope>
</reference>
<protein>
    <submittedName>
        <fullName evidence="2">BTB domain-containing protein</fullName>
    </submittedName>
</protein>
<evidence type="ECO:0000313" key="1">
    <source>
        <dbReference type="Proteomes" id="UP000095283"/>
    </source>
</evidence>
<organism evidence="1 2">
    <name type="scientific">Heterorhabditis bacteriophora</name>
    <name type="common">Entomopathogenic nematode worm</name>
    <dbReference type="NCBI Taxonomy" id="37862"/>
    <lineage>
        <taxon>Eukaryota</taxon>
        <taxon>Metazoa</taxon>
        <taxon>Ecdysozoa</taxon>
        <taxon>Nematoda</taxon>
        <taxon>Chromadorea</taxon>
        <taxon>Rhabditida</taxon>
        <taxon>Rhabditina</taxon>
        <taxon>Rhabditomorpha</taxon>
        <taxon>Strongyloidea</taxon>
        <taxon>Heterorhabditidae</taxon>
        <taxon>Heterorhabditis</taxon>
    </lineage>
</organism>
<dbReference type="WBParaSite" id="Hba_07937">
    <property type="protein sequence ID" value="Hba_07937"/>
    <property type="gene ID" value="Hba_07937"/>
</dbReference>
<accession>A0A1I7WRX8</accession>
<name>A0A1I7WRX8_HETBA</name>